<proteinExistence type="predicted"/>
<sequence>MGIDVDRLTCRLFRRAAATTVFNNVSLDAARLLLGHARAETTLGYIKEDDEVPEATAVALEARYPFGLGRQ</sequence>
<reference evidence="2 3" key="1">
    <citation type="submission" date="2020-08" db="EMBL/GenBank/DDBJ databases">
        <title>Sequencing the genomes of 1000 actinobacteria strains.</title>
        <authorList>
            <person name="Klenk H.-P."/>
        </authorList>
    </citation>
    <scope>NUCLEOTIDE SEQUENCE [LARGE SCALE GENOMIC DNA]</scope>
    <source>
        <strain evidence="2 3">DSM 24947</strain>
    </source>
</reference>
<dbReference type="Gene3D" id="1.10.443.10">
    <property type="entry name" value="Intergrase catalytic core"/>
    <property type="match status" value="1"/>
</dbReference>
<dbReference type="GO" id="GO:0015074">
    <property type="term" value="P:DNA integration"/>
    <property type="evidence" value="ECO:0007669"/>
    <property type="project" value="InterPro"/>
</dbReference>
<evidence type="ECO:0000313" key="2">
    <source>
        <dbReference type="EMBL" id="MBB4667411.1"/>
    </source>
</evidence>
<dbReference type="EMBL" id="JACHMD010000001">
    <property type="protein sequence ID" value="MBB4667411.1"/>
    <property type="molecule type" value="Genomic_DNA"/>
</dbReference>
<keyword evidence="1" id="KW-0233">DNA recombination</keyword>
<accession>A0A7W7BT47</accession>
<gene>
    <name evidence="2" type="ORF">BKA24_002120</name>
</gene>
<dbReference type="InterPro" id="IPR011010">
    <property type="entry name" value="DNA_brk_join_enz"/>
</dbReference>
<evidence type="ECO:0000256" key="1">
    <source>
        <dbReference type="ARBA" id="ARBA00023172"/>
    </source>
</evidence>
<dbReference type="InterPro" id="IPR013762">
    <property type="entry name" value="Integrase-like_cat_sf"/>
</dbReference>
<name>A0A7W7BT47_9MICO</name>
<organism evidence="2 3">
    <name type="scientific">Microbacterium marinum</name>
    <dbReference type="NCBI Taxonomy" id="421115"/>
    <lineage>
        <taxon>Bacteria</taxon>
        <taxon>Bacillati</taxon>
        <taxon>Actinomycetota</taxon>
        <taxon>Actinomycetes</taxon>
        <taxon>Micrococcales</taxon>
        <taxon>Microbacteriaceae</taxon>
        <taxon>Microbacterium</taxon>
    </lineage>
</organism>
<comment type="caution">
    <text evidence="2">The sequence shown here is derived from an EMBL/GenBank/DDBJ whole genome shotgun (WGS) entry which is preliminary data.</text>
</comment>
<dbReference type="AlphaFoldDB" id="A0A7W7BT47"/>
<evidence type="ECO:0000313" key="3">
    <source>
        <dbReference type="Proteomes" id="UP000573729"/>
    </source>
</evidence>
<dbReference type="Proteomes" id="UP000573729">
    <property type="component" value="Unassembled WGS sequence"/>
</dbReference>
<dbReference type="GO" id="GO:0003677">
    <property type="term" value="F:DNA binding"/>
    <property type="evidence" value="ECO:0007669"/>
    <property type="project" value="InterPro"/>
</dbReference>
<keyword evidence="3" id="KW-1185">Reference proteome</keyword>
<dbReference type="GO" id="GO:0006310">
    <property type="term" value="P:DNA recombination"/>
    <property type="evidence" value="ECO:0007669"/>
    <property type="project" value="UniProtKB-KW"/>
</dbReference>
<dbReference type="SUPFAM" id="SSF56349">
    <property type="entry name" value="DNA breaking-rejoining enzymes"/>
    <property type="match status" value="1"/>
</dbReference>
<protein>
    <submittedName>
        <fullName evidence="2">Integrase</fullName>
    </submittedName>
</protein>
<dbReference type="RefSeq" id="WP_184217853.1">
    <property type="nucleotide sequence ID" value="NZ_JACHMD010000001.1"/>
</dbReference>